<dbReference type="Pfam" id="PF04479">
    <property type="entry name" value="RTA1"/>
    <property type="match status" value="1"/>
</dbReference>
<feature type="region of interest" description="Disordered" evidence="5">
    <location>
        <begin position="296"/>
        <end position="317"/>
    </location>
</feature>
<dbReference type="AlphaFoldDB" id="A0A177V6N9"/>
<feature type="transmembrane region" description="Helical" evidence="6">
    <location>
        <begin position="38"/>
        <end position="58"/>
    </location>
</feature>
<protein>
    <recommendedName>
        <fullName evidence="11">RTA1 like protein</fullName>
    </recommendedName>
</protein>
<feature type="transmembrane region" description="Helical" evidence="6">
    <location>
        <begin position="187"/>
        <end position="209"/>
    </location>
</feature>
<evidence type="ECO:0000313" key="8">
    <source>
        <dbReference type="EMBL" id="KAE8262900.1"/>
    </source>
</evidence>
<dbReference type="PANTHER" id="PTHR31465:SF1">
    <property type="entry name" value="PROTEIN RTA1-RELATED"/>
    <property type="match status" value="1"/>
</dbReference>
<feature type="transmembrane region" description="Helical" evidence="6">
    <location>
        <begin position="229"/>
        <end position="247"/>
    </location>
</feature>
<evidence type="ECO:0000313" key="9">
    <source>
        <dbReference type="Proteomes" id="UP000077671"/>
    </source>
</evidence>
<keyword evidence="4 6" id="KW-0472">Membrane</keyword>
<evidence type="ECO:0000256" key="2">
    <source>
        <dbReference type="ARBA" id="ARBA00022692"/>
    </source>
</evidence>
<dbReference type="EMBL" id="CAJHJG010001510">
    <property type="protein sequence ID" value="CAD6912987.1"/>
    <property type="molecule type" value="Genomic_DNA"/>
</dbReference>
<reference evidence="7" key="3">
    <citation type="submission" date="2020-10" db="EMBL/GenBank/DDBJ databases">
        <authorList>
            <person name="Sedaghatjoo S."/>
        </authorList>
    </citation>
    <scope>NUCLEOTIDE SEQUENCE</scope>
    <source>
        <strain evidence="7">AZH3</strain>
    </source>
</reference>
<evidence type="ECO:0000256" key="1">
    <source>
        <dbReference type="ARBA" id="ARBA00004141"/>
    </source>
</evidence>
<dbReference type="GO" id="GO:0016020">
    <property type="term" value="C:membrane"/>
    <property type="evidence" value="ECO:0007669"/>
    <property type="project" value="UniProtKB-SubCell"/>
</dbReference>
<proteinExistence type="predicted"/>
<evidence type="ECO:0000256" key="6">
    <source>
        <dbReference type="SAM" id="Phobius"/>
    </source>
</evidence>
<keyword evidence="10" id="KW-1185">Reference proteome</keyword>
<comment type="subcellular location">
    <subcellularLocation>
        <location evidence="1">Membrane</location>
        <topology evidence="1">Multi-pass membrane protein</topology>
    </subcellularLocation>
</comment>
<evidence type="ECO:0000313" key="10">
    <source>
        <dbReference type="Proteomes" id="UP000836402"/>
    </source>
</evidence>
<keyword evidence="3 6" id="KW-1133">Transmembrane helix</keyword>
<dbReference type="EMBL" id="LWDD02000190">
    <property type="protein sequence ID" value="KAE8262900.1"/>
    <property type="molecule type" value="Genomic_DNA"/>
</dbReference>
<evidence type="ECO:0000256" key="4">
    <source>
        <dbReference type="ARBA" id="ARBA00023136"/>
    </source>
</evidence>
<organism evidence="8 9">
    <name type="scientific">Tilletia caries</name>
    <name type="common">wheat bunt fungus</name>
    <dbReference type="NCBI Taxonomy" id="13290"/>
    <lineage>
        <taxon>Eukaryota</taxon>
        <taxon>Fungi</taxon>
        <taxon>Dikarya</taxon>
        <taxon>Basidiomycota</taxon>
        <taxon>Ustilaginomycotina</taxon>
        <taxon>Exobasidiomycetes</taxon>
        <taxon>Tilletiales</taxon>
        <taxon>Tilletiaceae</taxon>
        <taxon>Tilletia</taxon>
    </lineage>
</organism>
<reference evidence="8" key="2">
    <citation type="journal article" date="2019" name="IMA Fungus">
        <title>Genome sequencing and comparison of five Tilletia species to identify candidate genes for the detection of regulated species infecting wheat.</title>
        <authorList>
            <person name="Nguyen H.D.T."/>
            <person name="Sultana T."/>
            <person name="Kesanakurti P."/>
            <person name="Hambleton S."/>
        </authorList>
    </citation>
    <scope>NUCLEOTIDE SEQUENCE</scope>
    <source>
        <strain evidence="8">DAOMC 238032</strain>
    </source>
</reference>
<reference evidence="8" key="1">
    <citation type="submission" date="2016-04" db="EMBL/GenBank/DDBJ databases">
        <authorList>
            <person name="Nguyen H.D."/>
            <person name="Kesanakurti P."/>
            <person name="Cullis J."/>
            <person name="Levesque C.A."/>
            <person name="Hambleton S."/>
        </authorList>
    </citation>
    <scope>NUCLEOTIDE SEQUENCE</scope>
    <source>
        <strain evidence="8">DAOMC 238032</strain>
    </source>
</reference>
<dbReference type="Proteomes" id="UP000077671">
    <property type="component" value="Unassembled WGS sequence"/>
</dbReference>
<feature type="transmembrane region" description="Helical" evidence="6">
    <location>
        <begin position="141"/>
        <end position="167"/>
    </location>
</feature>
<accession>A0A177V6N9</accession>
<feature type="transmembrane region" description="Helical" evidence="6">
    <location>
        <begin position="70"/>
        <end position="89"/>
    </location>
</feature>
<evidence type="ECO:0000256" key="3">
    <source>
        <dbReference type="ARBA" id="ARBA00022989"/>
    </source>
</evidence>
<feature type="transmembrane region" description="Helical" evidence="6">
    <location>
        <begin position="101"/>
        <end position="121"/>
    </location>
</feature>
<name>A0A177V6N9_9BASI</name>
<evidence type="ECO:0000256" key="5">
    <source>
        <dbReference type="SAM" id="MobiDB-lite"/>
    </source>
</evidence>
<dbReference type="Proteomes" id="UP000836402">
    <property type="component" value="Unassembled WGS sequence"/>
</dbReference>
<dbReference type="PANTHER" id="PTHR31465">
    <property type="entry name" value="PROTEIN RTA1-RELATED"/>
    <property type="match status" value="1"/>
</dbReference>
<evidence type="ECO:0000313" key="7">
    <source>
        <dbReference type="EMBL" id="CAD6912987.1"/>
    </source>
</evidence>
<dbReference type="InterPro" id="IPR007568">
    <property type="entry name" value="RTA1"/>
</dbReference>
<feature type="transmembrane region" description="Helical" evidence="6">
    <location>
        <begin position="267"/>
        <end position="285"/>
    </location>
</feature>
<evidence type="ECO:0008006" key="11">
    <source>
        <dbReference type="Google" id="ProtNLM"/>
    </source>
</evidence>
<keyword evidence="2 6" id="KW-0812">Transmembrane</keyword>
<sequence>MESAHTHLYRRATFPRNPKDPVPSDEISVNIYGYEPSIVLGIVGSVVFFVGLVLHLVWFGRYKSSRTFQALLAFGCALEVVGYGARTAASQNPFVLNSFVLQYFFIVCAPIFLSAALYWALSVIIRSRPEYRALSPIGPRLLLGVFIFFDVVTIVAQVVGAAFVGVSESQSGKGQKPFITPEQSNNIVVGGLAVQSAAFLVFLLLFLIFVYRLQRHNYLSSQTTGPNKLMLLTLAGTALLIYIRTLFRLAESAGGLLSYIATNQTLFGVFETLPIMLSVLWWGVVPLGRFTDAPGGLGGREGQGQRVGSEAVEKNAI</sequence>
<comment type="caution">
    <text evidence="8">The sequence shown here is derived from an EMBL/GenBank/DDBJ whole genome shotgun (WGS) entry which is preliminary data.</text>
</comment>
<gene>
    <name evidence="8" type="ORF">A4X03_0g2091</name>
    <name evidence="7" type="ORF">JKIAZH3_G3861</name>
</gene>